<accession>A0ABU2WHA1</accession>
<proteinExistence type="predicted"/>
<name>A0ABU2WHA1_9GAMM</name>
<evidence type="ECO:0000256" key="3">
    <source>
        <dbReference type="ARBA" id="ARBA00022989"/>
    </source>
</evidence>
<dbReference type="PANTHER" id="PTHR38674">
    <property type="entry name" value="ALKANE 1-MONOOXYGENASE 1"/>
    <property type="match status" value="1"/>
</dbReference>
<comment type="caution">
    <text evidence="7">The sequence shown here is derived from an EMBL/GenBank/DDBJ whole genome shotgun (WGS) entry which is preliminary data.</text>
</comment>
<keyword evidence="8" id="KW-1185">Reference proteome</keyword>
<comment type="subcellular location">
    <subcellularLocation>
        <location evidence="1">Endomembrane system</location>
        <topology evidence="1">Multi-pass membrane protein</topology>
    </subcellularLocation>
</comment>
<dbReference type="InterPro" id="IPR033885">
    <property type="entry name" value="AlkB/XylM"/>
</dbReference>
<evidence type="ECO:0000313" key="8">
    <source>
        <dbReference type="Proteomes" id="UP001254608"/>
    </source>
</evidence>
<keyword evidence="3" id="KW-1133">Transmembrane helix</keyword>
<organism evidence="7 8">
    <name type="scientific">Banduia mediterranea</name>
    <dbReference type="NCBI Taxonomy" id="3075609"/>
    <lineage>
        <taxon>Bacteria</taxon>
        <taxon>Pseudomonadati</taxon>
        <taxon>Pseudomonadota</taxon>
        <taxon>Gammaproteobacteria</taxon>
        <taxon>Nevskiales</taxon>
        <taxon>Algiphilaceae</taxon>
        <taxon>Banduia</taxon>
    </lineage>
</organism>
<sequence length="130" mass="14323">MRSATIDSTSWKGRQAPFVVVGGADHGMHELGHKTSPLERWLAKISLLPTVYGHFFVEHNCGHHVRVATPEVPASARFGESFWSFLPRTMIGSLTSVWSENAWRVAAIRCGAGATTFCKPPRLQRCCSAD</sequence>
<keyword evidence="4" id="KW-0560">Oxidoreductase</keyword>
<keyword evidence="5" id="KW-0408">Iron</keyword>
<evidence type="ECO:0000256" key="5">
    <source>
        <dbReference type="ARBA" id="ARBA00023004"/>
    </source>
</evidence>
<protein>
    <recommendedName>
        <fullName evidence="9">Alkane 1-monooxygenase</fullName>
    </recommendedName>
</protein>
<keyword evidence="6" id="KW-0472">Membrane</keyword>
<evidence type="ECO:0000256" key="4">
    <source>
        <dbReference type="ARBA" id="ARBA00023002"/>
    </source>
</evidence>
<evidence type="ECO:0000256" key="6">
    <source>
        <dbReference type="ARBA" id="ARBA00023136"/>
    </source>
</evidence>
<keyword evidence="2" id="KW-0812">Transmembrane</keyword>
<evidence type="ECO:0000256" key="1">
    <source>
        <dbReference type="ARBA" id="ARBA00004127"/>
    </source>
</evidence>
<gene>
    <name evidence="7" type="ORF">RM530_04540</name>
</gene>
<reference evidence="7 8" key="1">
    <citation type="submission" date="2023-09" db="EMBL/GenBank/DDBJ databases">
        <authorList>
            <person name="Rey-Velasco X."/>
        </authorList>
    </citation>
    <scope>NUCLEOTIDE SEQUENCE [LARGE SCALE GENOMIC DNA]</scope>
    <source>
        <strain evidence="7 8">W345</strain>
    </source>
</reference>
<dbReference type="PANTHER" id="PTHR38674:SF1">
    <property type="entry name" value="ALKANE 1-MONOOXYGENASE 1"/>
    <property type="match status" value="1"/>
</dbReference>
<dbReference type="EMBL" id="JAVRIC010000004">
    <property type="protein sequence ID" value="MDT0496629.1"/>
    <property type="molecule type" value="Genomic_DNA"/>
</dbReference>
<dbReference type="Proteomes" id="UP001254608">
    <property type="component" value="Unassembled WGS sequence"/>
</dbReference>
<evidence type="ECO:0008006" key="9">
    <source>
        <dbReference type="Google" id="ProtNLM"/>
    </source>
</evidence>
<evidence type="ECO:0000313" key="7">
    <source>
        <dbReference type="EMBL" id="MDT0496629.1"/>
    </source>
</evidence>
<evidence type="ECO:0000256" key="2">
    <source>
        <dbReference type="ARBA" id="ARBA00022692"/>
    </source>
</evidence>